<reference evidence="1 2" key="1">
    <citation type="journal article" date="2013" name="Nat. Genet.">
        <title>The genome of the hydatid tapeworm Echinococcus granulosus.</title>
        <authorList>
            <person name="Zheng H."/>
            <person name="Zhang W."/>
            <person name="Zhang L."/>
            <person name="Zhang Z."/>
            <person name="Li J."/>
            <person name="Lu G."/>
            <person name="Zhu Y."/>
            <person name="Wang Y."/>
            <person name="Huang Y."/>
            <person name="Liu J."/>
            <person name="Kang H."/>
            <person name="Chen J."/>
            <person name="Wang L."/>
            <person name="Chen A."/>
            <person name="Yu S."/>
            <person name="Gao Z."/>
            <person name="Jin L."/>
            <person name="Gu W."/>
            <person name="Wang Z."/>
            <person name="Zhao L."/>
            <person name="Shi B."/>
            <person name="Wen H."/>
            <person name="Lin R."/>
            <person name="Jones M.K."/>
            <person name="Brejova B."/>
            <person name="Vinar T."/>
            <person name="Zhao G."/>
            <person name="McManus D.P."/>
            <person name="Chen Z."/>
            <person name="Zhou Y."/>
            <person name="Wang S."/>
        </authorList>
    </citation>
    <scope>NUCLEOTIDE SEQUENCE [LARGE SCALE GENOMIC DNA]</scope>
</reference>
<evidence type="ECO:0000313" key="2">
    <source>
        <dbReference type="Proteomes" id="UP000019149"/>
    </source>
</evidence>
<proteinExistence type="predicted"/>
<dbReference type="RefSeq" id="XP_024350121.1">
    <property type="nucleotide sequence ID" value="XM_024495490.1"/>
</dbReference>
<accession>W6UCE1</accession>
<dbReference type="Proteomes" id="UP000019149">
    <property type="component" value="Unassembled WGS sequence"/>
</dbReference>
<name>W6UCE1_ECHGR</name>
<comment type="caution">
    <text evidence="1">The sequence shown here is derived from an EMBL/GenBank/DDBJ whole genome shotgun (WGS) entry which is preliminary data.</text>
</comment>
<organism evidence="1 2">
    <name type="scientific">Echinococcus granulosus</name>
    <name type="common">Hydatid tapeworm</name>
    <dbReference type="NCBI Taxonomy" id="6210"/>
    <lineage>
        <taxon>Eukaryota</taxon>
        <taxon>Metazoa</taxon>
        <taxon>Spiralia</taxon>
        <taxon>Lophotrochozoa</taxon>
        <taxon>Platyhelminthes</taxon>
        <taxon>Cestoda</taxon>
        <taxon>Eucestoda</taxon>
        <taxon>Cyclophyllidea</taxon>
        <taxon>Taeniidae</taxon>
        <taxon>Echinococcus</taxon>
        <taxon>Echinococcus granulosus group</taxon>
    </lineage>
</organism>
<sequence>MARNGFTEIIDTWRDPSRRKETSLSHAAHSRTTTIVCNLEERCLNWLTAVAKTLTNRVHPNLFPHTVPPR</sequence>
<evidence type="ECO:0000313" key="1">
    <source>
        <dbReference type="EMBL" id="EUB58925.1"/>
    </source>
</evidence>
<gene>
    <name evidence="1" type="ORF">EGR_06241</name>
</gene>
<dbReference type="GeneID" id="36341956"/>
<dbReference type="CTD" id="36341956"/>
<dbReference type="EMBL" id="APAU02000053">
    <property type="protein sequence ID" value="EUB58925.1"/>
    <property type="molecule type" value="Genomic_DNA"/>
</dbReference>
<dbReference type="KEGG" id="egl:EGR_06241"/>
<dbReference type="AlphaFoldDB" id="W6UCE1"/>
<keyword evidence="2" id="KW-1185">Reference proteome</keyword>
<protein>
    <submittedName>
        <fullName evidence="1">Uncharacterized protein</fullName>
    </submittedName>
</protein>